<proteinExistence type="predicted"/>
<reference evidence="1" key="1">
    <citation type="submission" date="2016-07" db="EMBL/GenBank/DDBJ databases">
        <authorList>
            <person name="Bretaudeau A."/>
        </authorList>
    </citation>
    <scope>NUCLEOTIDE SEQUENCE</scope>
    <source>
        <strain evidence="1">Rice</strain>
        <tissue evidence="1">Whole body</tissue>
    </source>
</reference>
<gene>
    <name evidence="1" type="ORF">SFRICE_039070</name>
</gene>
<sequence>MPSSALPEARGSSRFLLTKNEHVSTPALAVGDLVILACLFTLPAIMAQTTNEPITEQDPENAGTDE</sequence>
<name>A0A2H1VVY4_SPOFR</name>
<protein>
    <submittedName>
        <fullName evidence="1">SFRICE_039070</fullName>
    </submittedName>
</protein>
<organism evidence="1">
    <name type="scientific">Spodoptera frugiperda</name>
    <name type="common">Fall armyworm</name>
    <dbReference type="NCBI Taxonomy" id="7108"/>
    <lineage>
        <taxon>Eukaryota</taxon>
        <taxon>Metazoa</taxon>
        <taxon>Ecdysozoa</taxon>
        <taxon>Arthropoda</taxon>
        <taxon>Hexapoda</taxon>
        <taxon>Insecta</taxon>
        <taxon>Pterygota</taxon>
        <taxon>Neoptera</taxon>
        <taxon>Endopterygota</taxon>
        <taxon>Lepidoptera</taxon>
        <taxon>Glossata</taxon>
        <taxon>Ditrysia</taxon>
        <taxon>Noctuoidea</taxon>
        <taxon>Noctuidae</taxon>
        <taxon>Amphipyrinae</taxon>
        <taxon>Spodoptera</taxon>
    </lineage>
</organism>
<evidence type="ECO:0000313" key="1">
    <source>
        <dbReference type="EMBL" id="SOQ44916.1"/>
    </source>
</evidence>
<dbReference type="AlphaFoldDB" id="A0A2H1VVY4"/>
<accession>A0A2H1VVY4</accession>
<dbReference type="EMBL" id="ODYU01004729">
    <property type="protein sequence ID" value="SOQ44916.1"/>
    <property type="molecule type" value="Genomic_DNA"/>
</dbReference>